<evidence type="ECO:0000259" key="5">
    <source>
        <dbReference type="PROSITE" id="PS50977"/>
    </source>
</evidence>
<evidence type="ECO:0000256" key="2">
    <source>
        <dbReference type="ARBA" id="ARBA00023125"/>
    </source>
</evidence>
<keyword evidence="1" id="KW-0805">Transcription regulation</keyword>
<keyword evidence="3" id="KW-0804">Transcription</keyword>
<proteinExistence type="predicted"/>
<comment type="caution">
    <text evidence="6">The sequence shown here is derived from an EMBL/GenBank/DDBJ whole genome shotgun (WGS) entry which is preliminary data.</text>
</comment>
<dbReference type="SUPFAM" id="SSF46689">
    <property type="entry name" value="Homeodomain-like"/>
    <property type="match status" value="1"/>
</dbReference>
<evidence type="ECO:0000313" key="6">
    <source>
        <dbReference type="EMBL" id="MBB4134510.1"/>
    </source>
</evidence>
<dbReference type="SUPFAM" id="SSF48498">
    <property type="entry name" value="Tetracyclin repressor-like, C-terminal domain"/>
    <property type="match status" value="1"/>
</dbReference>
<dbReference type="Proteomes" id="UP000551501">
    <property type="component" value="Unassembled WGS sequence"/>
</dbReference>
<dbReference type="PROSITE" id="PS50977">
    <property type="entry name" value="HTH_TETR_2"/>
    <property type="match status" value="1"/>
</dbReference>
<dbReference type="Pfam" id="PF00440">
    <property type="entry name" value="TetR_N"/>
    <property type="match status" value="1"/>
</dbReference>
<dbReference type="PANTHER" id="PTHR47506">
    <property type="entry name" value="TRANSCRIPTIONAL REGULATORY PROTEIN"/>
    <property type="match status" value="1"/>
</dbReference>
<dbReference type="RefSeq" id="WP_183369668.1">
    <property type="nucleotide sequence ID" value="NZ_BAABHL010000049.1"/>
</dbReference>
<evidence type="ECO:0000313" key="7">
    <source>
        <dbReference type="Proteomes" id="UP000551501"/>
    </source>
</evidence>
<feature type="DNA-binding region" description="H-T-H motif" evidence="4">
    <location>
        <begin position="29"/>
        <end position="48"/>
    </location>
</feature>
<dbReference type="Gene3D" id="1.10.357.10">
    <property type="entry name" value="Tetracycline Repressor, domain 2"/>
    <property type="match status" value="1"/>
</dbReference>
<sequence length="198" mass="21837">MGRRAKFTADDLLDAALRIALDDGPSAVTASAVAQASGAPSGSVYHRFAGSDEILARLWLRTIVEFQSGFVEALSRDDTLAAADATIAYVFSWCDANPGKARLLLTFDEREIGRRAPEAVTQELRDHNDAARRSVADWTLRHFGSTDTEHFDRAVWALVDLPYGAVRRHLPDGRPRAWLREAVVESAHRAIGQPRSTR</sequence>
<feature type="domain" description="HTH tetR-type" evidence="5">
    <location>
        <begin position="6"/>
        <end position="66"/>
    </location>
</feature>
<dbReference type="InterPro" id="IPR036271">
    <property type="entry name" value="Tet_transcr_reg_TetR-rel_C_sf"/>
</dbReference>
<dbReference type="AlphaFoldDB" id="A0A840F2G9"/>
<gene>
    <name evidence="6" type="ORF">BKA16_001062</name>
</gene>
<evidence type="ECO:0000256" key="3">
    <source>
        <dbReference type="ARBA" id="ARBA00023163"/>
    </source>
</evidence>
<evidence type="ECO:0000256" key="1">
    <source>
        <dbReference type="ARBA" id="ARBA00023015"/>
    </source>
</evidence>
<keyword evidence="2 4" id="KW-0238">DNA-binding</keyword>
<reference evidence="6 7" key="1">
    <citation type="submission" date="2020-08" db="EMBL/GenBank/DDBJ databases">
        <title>Sequencing the genomes of 1000 actinobacteria strains.</title>
        <authorList>
            <person name="Klenk H.-P."/>
        </authorList>
    </citation>
    <scope>NUCLEOTIDE SEQUENCE [LARGE SCALE GENOMIC DNA]</scope>
    <source>
        <strain evidence="6 7">DSM 45298</strain>
    </source>
</reference>
<protein>
    <submittedName>
        <fullName evidence="6">AcrR family transcriptional regulator</fullName>
    </submittedName>
</protein>
<name>A0A840F2G9_9ACTN</name>
<evidence type="ECO:0000256" key="4">
    <source>
        <dbReference type="PROSITE-ProRule" id="PRU00335"/>
    </source>
</evidence>
<dbReference type="GO" id="GO:0003677">
    <property type="term" value="F:DNA binding"/>
    <property type="evidence" value="ECO:0007669"/>
    <property type="project" value="UniProtKB-UniRule"/>
</dbReference>
<organism evidence="6 7">
    <name type="scientific">Gordonia humi</name>
    <dbReference type="NCBI Taxonomy" id="686429"/>
    <lineage>
        <taxon>Bacteria</taxon>
        <taxon>Bacillati</taxon>
        <taxon>Actinomycetota</taxon>
        <taxon>Actinomycetes</taxon>
        <taxon>Mycobacteriales</taxon>
        <taxon>Gordoniaceae</taxon>
        <taxon>Gordonia</taxon>
    </lineage>
</organism>
<dbReference type="PANTHER" id="PTHR47506:SF1">
    <property type="entry name" value="HTH-TYPE TRANSCRIPTIONAL REGULATOR YJDC"/>
    <property type="match status" value="1"/>
</dbReference>
<dbReference type="EMBL" id="JACIFP010000001">
    <property type="protein sequence ID" value="MBB4134510.1"/>
    <property type="molecule type" value="Genomic_DNA"/>
</dbReference>
<keyword evidence="7" id="KW-1185">Reference proteome</keyword>
<dbReference type="InterPro" id="IPR001647">
    <property type="entry name" value="HTH_TetR"/>
</dbReference>
<accession>A0A840F2G9</accession>
<dbReference type="InterPro" id="IPR009057">
    <property type="entry name" value="Homeodomain-like_sf"/>
</dbReference>